<dbReference type="InterPro" id="IPR052035">
    <property type="entry name" value="ZnF_BED_domain_contain"/>
</dbReference>
<feature type="domain" description="hAT-like transposase RNase-H fold" evidence="2">
    <location>
        <begin position="217"/>
        <end position="290"/>
    </location>
</feature>
<dbReference type="SUPFAM" id="SSF53098">
    <property type="entry name" value="Ribonuclease H-like"/>
    <property type="match status" value="1"/>
</dbReference>
<evidence type="ECO:0000256" key="1">
    <source>
        <dbReference type="ARBA" id="ARBA00023125"/>
    </source>
</evidence>
<comment type="caution">
    <text evidence="3">The sequence shown here is derived from an EMBL/GenBank/DDBJ whole genome shotgun (WGS) entry which is preliminary data.</text>
</comment>
<keyword evidence="4" id="KW-1185">Reference proteome</keyword>
<protein>
    <submittedName>
        <fullName evidence="3">Zinc finger BED domain-containing protein RICESLEEPER</fullName>
    </submittedName>
</protein>
<feature type="non-terminal residue" evidence="3">
    <location>
        <position position="1"/>
    </location>
</feature>
<dbReference type="AlphaFoldDB" id="A0A392MPY3"/>
<dbReference type="Pfam" id="PF14372">
    <property type="entry name" value="hAT-like_RNase-H"/>
    <property type="match status" value="1"/>
</dbReference>
<reference evidence="3 4" key="1">
    <citation type="journal article" date="2018" name="Front. Plant Sci.">
        <title>Red Clover (Trifolium pratense) and Zigzag Clover (T. medium) - A Picture of Genomic Similarities and Differences.</title>
        <authorList>
            <person name="Dluhosova J."/>
            <person name="Istvanek J."/>
            <person name="Nedelnik J."/>
            <person name="Repkova J."/>
        </authorList>
    </citation>
    <scope>NUCLEOTIDE SEQUENCE [LARGE SCALE GENOMIC DNA]</scope>
    <source>
        <strain evidence="4">cv. 10/8</strain>
        <tissue evidence="3">Leaf</tissue>
    </source>
</reference>
<evidence type="ECO:0000259" key="2">
    <source>
        <dbReference type="Pfam" id="PF14372"/>
    </source>
</evidence>
<evidence type="ECO:0000313" key="3">
    <source>
        <dbReference type="EMBL" id="MCH89441.1"/>
    </source>
</evidence>
<evidence type="ECO:0000313" key="4">
    <source>
        <dbReference type="Proteomes" id="UP000265520"/>
    </source>
</evidence>
<organism evidence="3 4">
    <name type="scientific">Trifolium medium</name>
    <dbReference type="NCBI Taxonomy" id="97028"/>
    <lineage>
        <taxon>Eukaryota</taxon>
        <taxon>Viridiplantae</taxon>
        <taxon>Streptophyta</taxon>
        <taxon>Embryophyta</taxon>
        <taxon>Tracheophyta</taxon>
        <taxon>Spermatophyta</taxon>
        <taxon>Magnoliopsida</taxon>
        <taxon>eudicotyledons</taxon>
        <taxon>Gunneridae</taxon>
        <taxon>Pentapetalae</taxon>
        <taxon>rosids</taxon>
        <taxon>fabids</taxon>
        <taxon>Fabales</taxon>
        <taxon>Fabaceae</taxon>
        <taxon>Papilionoideae</taxon>
        <taxon>50 kb inversion clade</taxon>
        <taxon>NPAAA clade</taxon>
        <taxon>Hologalegina</taxon>
        <taxon>IRL clade</taxon>
        <taxon>Trifolieae</taxon>
        <taxon>Trifolium</taxon>
    </lineage>
</organism>
<accession>A0A392MPY3</accession>
<dbReference type="PANTHER" id="PTHR46481:SF6">
    <property type="entry name" value="ZINC FINGER BED DOMAIN-CONTAINING PROTEIN RICESLEEPER 2-LIKE"/>
    <property type="match status" value="1"/>
</dbReference>
<sequence length="343" mass="39293">RVATLDMIKMYDDEKRKLKEALSKVPSRICLTSDVWTSCTTEGYISLTAHYVDEGWKLNSKILNFSPFPPPHSGRELAKIVYGFLEEWGIEQKIFSLTLDNASSNDNMSELLKEKLLMQIQEGLKVASDALHKIRESVKYVKGSEARKITFRACVDKSGDIDTKVGLRLDVATRWNSTFMMLESAIAYRRAFRNLVFDDRNYKHCPTAEEWTRAEKISEDKVIKDMAAMMKVKFDKYSSDYSIVLALGTVLDPRYKFSFIEFCYSKIDPTTCKAKVDVVKKRLYDLFGEYVKHSSQETTTNVSPPSSVQSLGVASADPSHMMNLCNMRMKTIPKWASHNWIFI</sequence>
<dbReference type="Proteomes" id="UP000265520">
    <property type="component" value="Unassembled WGS sequence"/>
</dbReference>
<dbReference type="EMBL" id="LXQA010016162">
    <property type="protein sequence ID" value="MCH89441.1"/>
    <property type="molecule type" value="Genomic_DNA"/>
</dbReference>
<dbReference type="GO" id="GO:0003677">
    <property type="term" value="F:DNA binding"/>
    <property type="evidence" value="ECO:0007669"/>
    <property type="project" value="UniProtKB-KW"/>
</dbReference>
<dbReference type="PANTHER" id="PTHR46481">
    <property type="entry name" value="ZINC FINGER BED DOMAIN-CONTAINING PROTEIN 4"/>
    <property type="match status" value="1"/>
</dbReference>
<dbReference type="InterPro" id="IPR025525">
    <property type="entry name" value="hAT-like_transposase_RNase-H"/>
</dbReference>
<keyword evidence="1" id="KW-0238">DNA-binding</keyword>
<proteinExistence type="predicted"/>
<gene>
    <name evidence="3" type="ORF">A2U01_0010337</name>
</gene>
<dbReference type="InterPro" id="IPR012337">
    <property type="entry name" value="RNaseH-like_sf"/>
</dbReference>
<name>A0A392MPY3_9FABA</name>